<protein>
    <recommendedName>
        <fullName evidence="5">Protein kinase domain-containing protein</fullName>
    </recommendedName>
</protein>
<feature type="domain" description="Protein kinase" evidence="5">
    <location>
        <begin position="39"/>
        <end position="310"/>
    </location>
</feature>
<name>A0A250IL43_9BACT</name>
<dbReference type="InterPro" id="IPR000719">
    <property type="entry name" value="Prot_kinase_dom"/>
</dbReference>
<dbReference type="PANTHER" id="PTHR16305">
    <property type="entry name" value="TESTICULAR SOLUBLE ADENYLYL CYCLASE"/>
    <property type="match status" value="1"/>
</dbReference>
<reference evidence="6 7" key="1">
    <citation type="submission" date="2017-06" db="EMBL/GenBank/DDBJ databases">
        <authorList>
            <person name="Kim H.J."/>
            <person name="Triplett B.A."/>
        </authorList>
    </citation>
    <scope>NUCLEOTIDE SEQUENCE [LARGE SCALE GENOMIC DNA]</scope>
    <source>
        <strain evidence="6 7">DSM 14713</strain>
    </source>
</reference>
<dbReference type="GO" id="GO:0004672">
    <property type="term" value="F:protein kinase activity"/>
    <property type="evidence" value="ECO:0007669"/>
    <property type="project" value="InterPro"/>
</dbReference>
<dbReference type="PROSITE" id="PS50011">
    <property type="entry name" value="PROTEIN_KINASE_DOM"/>
    <property type="match status" value="1"/>
</dbReference>
<dbReference type="PANTHER" id="PTHR16305:SF28">
    <property type="entry name" value="GUANYLATE CYCLASE DOMAIN-CONTAINING PROTEIN"/>
    <property type="match status" value="1"/>
</dbReference>
<dbReference type="SUPFAM" id="SSF48452">
    <property type="entry name" value="TPR-like"/>
    <property type="match status" value="2"/>
</dbReference>
<dbReference type="PROSITE" id="PS00107">
    <property type="entry name" value="PROTEIN_KINASE_ATP"/>
    <property type="match status" value="1"/>
</dbReference>
<dbReference type="PROSITE" id="PS00108">
    <property type="entry name" value="PROTEIN_KINASE_ST"/>
    <property type="match status" value="1"/>
</dbReference>
<dbReference type="SUPFAM" id="SSF52540">
    <property type="entry name" value="P-loop containing nucleoside triphosphate hydrolases"/>
    <property type="match status" value="1"/>
</dbReference>
<dbReference type="SUPFAM" id="SSF56112">
    <property type="entry name" value="Protein kinase-like (PK-like)"/>
    <property type="match status" value="1"/>
</dbReference>
<dbReference type="CDD" id="cd07302">
    <property type="entry name" value="CHD"/>
    <property type="match status" value="1"/>
</dbReference>
<dbReference type="InterPro" id="IPR008271">
    <property type="entry name" value="Ser/Thr_kinase_AS"/>
</dbReference>
<dbReference type="InterPro" id="IPR017441">
    <property type="entry name" value="Protein_kinase_ATP_BS"/>
</dbReference>
<dbReference type="KEGG" id="mbd:MEBOL_005434"/>
<dbReference type="SUPFAM" id="SSF55073">
    <property type="entry name" value="Nucleotide cyclase"/>
    <property type="match status" value="1"/>
</dbReference>
<dbReference type="Gene3D" id="3.30.70.1230">
    <property type="entry name" value="Nucleotide cyclase"/>
    <property type="match status" value="1"/>
</dbReference>
<dbReference type="InterPro" id="IPR011009">
    <property type="entry name" value="Kinase-like_dom_sf"/>
</dbReference>
<proteinExistence type="predicted"/>
<dbReference type="EMBL" id="CP022163">
    <property type="protein sequence ID" value="ATB31962.1"/>
    <property type="molecule type" value="Genomic_DNA"/>
</dbReference>
<sequence>MESQNDFEDSFLQEVARTELLPRMPRPGERMGGAEGRRFEVLEALGSGSMGHVFRAWDVELQRVVALKFLLWQGRGADGLTGSLLMREARAVARLGHENIVRLFDVAEWSGASWEPRIPFLVMEYLEGESLADLLRRGKPGPRRTLSIIGGVAAGLAHAHAHHIIHRDLKPTNVLLTFKGEVKLLDFGIAHSMASTAPPIPLLPTAGTPPYMAPEQWRGEEQDARTDLWAVGVMLYELLTGELPYQAESLEQLRAQVLAPEQVPSVRELCPELPEELARIVAELLSKEPARRLASAAELRARLSRLEEALGPWREPSVPVASQRRQVTLVSCRLAGPGTPLASMDPEDASELQAEFQRFCSEVLQRHQGSLMLSMGDEVLGCFGHPTVREEDSVRAVRSGLQLVEGFAAALPHLARLGLAVQVGIHTDVVVFDATSLQGVATRVASGLARQAGPGQVVFSGTTWMLVRGAFEVECLGPRVFEGLPGEQRMEVRRVVGERWAMSRFERVAQAAGGLTPMVDRVRELNQLQEAWGRARAGAGSVLLLSGEAGIGKSRLIQELCERVPREEGTLLRGQCGASFSGTAFHPILQMLRRSLEPEHARWVADYLASPSRAEMEPLLAVMDQQAERKQRVLDSLWRLLLRMAEERPVLLIIEDVHWADPSTLEFLGFLLARVRTMKLLVLLSVRPEPRLDWGEDPGLQRLVLERLPTGFTAALVKAVAQGRSLSEETVARLVARTEGVPLFVEELTRLVLERGRDGLPVIPVTLQELLLARLDALPPRRKALAQLCSVVGRAFRYELLSRLVAREDSSLREDIAGLLSAGLLRCEHEEEGDNYQFRHVLIQEAAYQSLPRSSRRQLHRRVAQTLVEHFPELVEQQPEVLAHHFMEAGETELALHYCQRAAERAVLHSTSREAVAQLNQALVLLRSLPDASARCEEEMRLLNALGILLMALEGYGSPKAEQTYARALELFRQQGGALPQLDQLWLGLGSYLSIGAKFEEARMLATQVIALGQRRRKQGLSSDGYRMRAFVSFYEGDAERCWEDLGQSERLADHPYRPRWGVTEKSWTHEQVDDLVIRHVLFTLQGQFRRADRCGHEIQGLIHDNPHAATAGAGLIYLAVGCQLRRDVQGTLKWSEQASHVAVGSMIPILSATTRGLHGWALAKTGRLAKGCEDLRSGTELLRSLGAKCYLPYFLGLHGEICLSMGQLEEGQRAVEDALRLSETGARFYDAELHVLQGEVSWRIGEVERARHCFLQAMAVARCQRALLLELRAMVRLGRLLRDLGRRSGVHRRLAWLLGRFEPDVELVDLQAARELLGHVDGVEAVPHGGPFR</sequence>
<gene>
    <name evidence="6" type="ORF">MEBOL_005434</name>
</gene>
<dbReference type="Proteomes" id="UP000217289">
    <property type="component" value="Chromosome"/>
</dbReference>
<dbReference type="InterPro" id="IPR027417">
    <property type="entry name" value="P-loop_NTPase"/>
</dbReference>
<dbReference type="Gene3D" id="1.10.510.10">
    <property type="entry name" value="Transferase(Phosphotransferase) domain 1"/>
    <property type="match status" value="1"/>
</dbReference>
<dbReference type="InterPro" id="IPR029787">
    <property type="entry name" value="Nucleotide_cyclase"/>
</dbReference>
<dbReference type="GO" id="GO:0035556">
    <property type="term" value="P:intracellular signal transduction"/>
    <property type="evidence" value="ECO:0007669"/>
    <property type="project" value="InterPro"/>
</dbReference>
<evidence type="ECO:0000256" key="2">
    <source>
        <dbReference type="ARBA" id="ARBA00022741"/>
    </source>
</evidence>
<evidence type="ECO:0000256" key="1">
    <source>
        <dbReference type="ARBA" id="ARBA00004167"/>
    </source>
</evidence>
<organism evidence="6 7">
    <name type="scientific">Melittangium boletus DSM 14713</name>
    <dbReference type="NCBI Taxonomy" id="1294270"/>
    <lineage>
        <taxon>Bacteria</taxon>
        <taxon>Pseudomonadati</taxon>
        <taxon>Myxococcota</taxon>
        <taxon>Myxococcia</taxon>
        <taxon>Myxococcales</taxon>
        <taxon>Cystobacterineae</taxon>
        <taxon>Archangiaceae</taxon>
        <taxon>Melittangium</taxon>
    </lineage>
</organism>
<comment type="subcellular location">
    <subcellularLocation>
        <location evidence="1">Membrane</location>
        <topology evidence="1">Single-pass membrane protein</topology>
    </subcellularLocation>
</comment>
<evidence type="ECO:0000259" key="5">
    <source>
        <dbReference type="PROSITE" id="PS50011"/>
    </source>
</evidence>
<dbReference type="RefSeq" id="WP_095980223.1">
    <property type="nucleotide sequence ID" value="NZ_CP022163.1"/>
</dbReference>
<dbReference type="GO" id="GO:0016020">
    <property type="term" value="C:membrane"/>
    <property type="evidence" value="ECO:0007669"/>
    <property type="project" value="UniProtKB-SubCell"/>
</dbReference>
<keyword evidence="2 4" id="KW-0547">Nucleotide-binding</keyword>
<evidence type="ECO:0000313" key="6">
    <source>
        <dbReference type="EMBL" id="ATB31962.1"/>
    </source>
</evidence>
<keyword evidence="3 4" id="KW-0067">ATP-binding</keyword>
<evidence type="ECO:0000256" key="3">
    <source>
        <dbReference type="ARBA" id="ARBA00022840"/>
    </source>
</evidence>
<dbReference type="GO" id="GO:0009190">
    <property type="term" value="P:cyclic nucleotide biosynthetic process"/>
    <property type="evidence" value="ECO:0007669"/>
    <property type="project" value="InterPro"/>
</dbReference>
<accession>A0A250IL43</accession>
<dbReference type="Pfam" id="PF13191">
    <property type="entry name" value="AAA_16"/>
    <property type="match status" value="1"/>
</dbReference>
<dbReference type="SMART" id="SM00220">
    <property type="entry name" value="S_TKc"/>
    <property type="match status" value="1"/>
</dbReference>
<feature type="binding site" evidence="4">
    <location>
        <position position="68"/>
    </location>
    <ligand>
        <name>ATP</name>
        <dbReference type="ChEBI" id="CHEBI:30616"/>
    </ligand>
</feature>
<dbReference type="InterPro" id="IPR001054">
    <property type="entry name" value="A/G_cyclase"/>
</dbReference>
<dbReference type="InterPro" id="IPR011990">
    <property type="entry name" value="TPR-like_helical_dom_sf"/>
</dbReference>
<keyword evidence="7" id="KW-1185">Reference proteome</keyword>
<evidence type="ECO:0000313" key="7">
    <source>
        <dbReference type="Proteomes" id="UP000217289"/>
    </source>
</evidence>
<dbReference type="Gene3D" id="1.25.40.10">
    <property type="entry name" value="Tetratricopeptide repeat domain"/>
    <property type="match status" value="2"/>
</dbReference>
<dbReference type="Pfam" id="PF00069">
    <property type="entry name" value="Pkinase"/>
    <property type="match status" value="1"/>
</dbReference>
<dbReference type="CDD" id="cd14014">
    <property type="entry name" value="STKc_PknB_like"/>
    <property type="match status" value="1"/>
</dbReference>
<dbReference type="InterPro" id="IPR041664">
    <property type="entry name" value="AAA_16"/>
</dbReference>
<dbReference type="GO" id="GO:0005737">
    <property type="term" value="C:cytoplasm"/>
    <property type="evidence" value="ECO:0007669"/>
    <property type="project" value="TreeGrafter"/>
</dbReference>
<dbReference type="Gene3D" id="3.40.50.300">
    <property type="entry name" value="P-loop containing nucleotide triphosphate hydrolases"/>
    <property type="match status" value="1"/>
</dbReference>
<dbReference type="GO" id="GO:0004016">
    <property type="term" value="F:adenylate cyclase activity"/>
    <property type="evidence" value="ECO:0007669"/>
    <property type="project" value="TreeGrafter"/>
</dbReference>
<evidence type="ECO:0000256" key="4">
    <source>
        <dbReference type="PROSITE-ProRule" id="PRU10141"/>
    </source>
</evidence>
<dbReference type="Gene3D" id="3.30.200.20">
    <property type="entry name" value="Phosphorylase Kinase, domain 1"/>
    <property type="match status" value="1"/>
</dbReference>
<dbReference type="GO" id="GO:0005524">
    <property type="term" value="F:ATP binding"/>
    <property type="evidence" value="ECO:0007669"/>
    <property type="project" value="UniProtKB-UniRule"/>
</dbReference>
<dbReference type="OrthoDB" id="222290at2"/>